<dbReference type="PANTHER" id="PTHR30417:SF1">
    <property type="entry name" value="N-ACETYLMURAMOYL-L-ALANINE AMIDASE AMID"/>
    <property type="match status" value="1"/>
</dbReference>
<evidence type="ECO:0000256" key="3">
    <source>
        <dbReference type="ARBA" id="ARBA00022801"/>
    </source>
</evidence>
<dbReference type="eggNOG" id="COG3023">
    <property type="taxonomic scope" value="Bacteria"/>
</dbReference>
<dbReference type="PATRIC" id="fig|1235794.3.peg.241"/>
<dbReference type="SUPFAM" id="SSF55846">
    <property type="entry name" value="N-acetylmuramoyl-L-alanine amidase-like"/>
    <property type="match status" value="1"/>
</dbReference>
<dbReference type="Proteomes" id="UP000014204">
    <property type="component" value="Unassembled WGS sequence"/>
</dbReference>
<dbReference type="InterPro" id="IPR002502">
    <property type="entry name" value="Amidase_domain"/>
</dbReference>
<dbReference type="AlphaFoldDB" id="R9L0P9"/>
<feature type="compositionally biased region" description="Basic and acidic residues" evidence="5">
    <location>
        <begin position="55"/>
        <end position="65"/>
    </location>
</feature>
<gene>
    <name evidence="8" type="ORF">C811_00246</name>
</gene>
<dbReference type="GeneID" id="82189587"/>
<reference evidence="8 9" key="1">
    <citation type="submission" date="2013-04" db="EMBL/GenBank/DDBJ databases">
        <title>The Genome Sequence of Enterorhabdus caecimuris B7.</title>
        <authorList>
            <consortium name="The Broad Institute Genomics Platform"/>
            <consortium name="The Broad Institute Genome Sequencing Center for Infectious Disease"/>
            <person name="Earl A."/>
            <person name="Xavier R."/>
            <person name="Elson C."/>
            <person name="Duck W."/>
            <person name="Walker B."/>
            <person name="Young S."/>
            <person name="Zeng Q."/>
            <person name="Gargeya S."/>
            <person name="Fitzgerald M."/>
            <person name="Haas B."/>
            <person name="Abouelleil A."/>
            <person name="Allen A.W."/>
            <person name="Alvarado L."/>
            <person name="Arachchi H.M."/>
            <person name="Berlin A.M."/>
            <person name="Chapman S.B."/>
            <person name="Gainer-Dewar J."/>
            <person name="Goldberg J."/>
            <person name="Griggs A."/>
            <person name="Gujja S."/>
            <person name="Hansen M."/>
            <person name="Howarth C."/>
            <person name="Imamovic A."/>
            <person name="Ireland A."/>
            <person name="Larimer J."/>
            <person name="McCowan C."/>
            <person name="Murphy C."/>
            <person name="Pearson M."/>
            <person name="Poon T.W."/>
            <person name="Priest M."/>
            <person name="Roberts A."/>
            <person name="Saif S."/>
            <person name="Shea T."/>
            <person name="Sisk P."/>
            <person name="Sykes S."/>
            <person name="Wortman J."/>
            <person name="Nusbaum C."/>
            <person name="Birren B."/>
        </authorList>
    </citation>
    <scope>NUCLEOTIDE SEQUENCE [LARGE SCALE GENOMIC DNA]</scope>
    <source>
        <strain evidence="8 9">B7</strain>
    </source>
</reference>
<evidence type="ECO:0000313" key="9">
    <source>
        <dbReference type="Proteomes" id="UP000014204"/>
    </source>
</evidence>
<dbReference type="InterPro" id="IPR036505">
    <property type="entry name" value="Amidase/PGRP_sf"/>
</dbReference>
<proteinExistence type="predicted"/>
<keyword evidence="9" id="KW-1185">Reference proteome</keyword>
<dbReference type="STRING" id="1235794.C811_00246"/>
<comment type="catalytic activity">
    <reaction evidence="1">
        <text>Hydrolyzes the link between N-acetylmuramoyl residues and L-amino acid residues in certain cell-wall glycopeptides.</text>
        <dbReference type="EC" id="3.5.1.28"/>
    </reaction>
</comment>
<accession>R9L0P9</accession>
<dbReference type="GO" id="GO:0009253">
    <property type="term" value="P:peptidoglycan catabolic process"/>
    <property type="evidence" value="ECO:0007669"/>
    <property type="project" value="InterPro"/>
</dbReference>
<dbReference type="GO" id="GO:0009254">
    <property type="term" value="P:peptidoglycan turnover"/>
    <property type="evidence" value="ECO:0007669"/>
    <property type="project" value="TreeGrafter"/>
</dbReference>
<feature type="domain" description="N-acetylmuramoyl-L-alanine amidase" evidence="7">
    <location>
        <begin position="110"/>
        <end position="267"/>
    </location>
</feature>
<dbReference type="PROSITE" id="PS51257">
    <property type="entry name" value="PROKAR_LIPOPROTEIN"/>
    <property type="match status" value="1"/>
</dbReference>
<protein>
    <recommendedName>
        <fullName evidence="2">N-acetylmuramoyl-L-alanine amidase</fullName>
        <ecNumber evidence="2">3.5.1.28</ecNumber>
    </recommendedName>
</protein>
<dbReference type="GO" id="GO:0008745">
    <property type="term" value="F:N-acetylmuramoyl-L-alanine amidase activity"/>
    <property type="evidence" value="ECO:0007669"/>
    <property type="project" value="UniProtKB-EC"/>
</dbReference>
<evidence type="ECO:0000256" key="5">
    <source>
        <dbReference type="SAM" id="MobiDB-lite"/>
    </source>
</evidence>
<evidence type="ECO:0000256" key="4">
    <source>
        <dbReference type="ARBA" id="ARBA00023316"/>
    </source>
</evidence>
<feature type="region of interest" description="Disordered" evidence="5">
    <location>
        <begin position="40"/>
        <end position="95"/>
    </location>
</feature>
<keyword evidence="3" id="KW-0378">Hydrolase</keyword>
<keyword evidence="4" id="KW-0961">Cell wall biogenesis/degradation</keyword>
<dbReference type="Gene3D" id="3.40.80.10">
    <property type="entry name" value="Peptidoglycan recognition protein-like"/>
    <property type="match status" value="1"/>
</dbReference>
<evidence type="ECO:0000256" key="6">
    <source>
        <dbReference type="SAM" id="SignalP"/>
    </source>
</evidence>
<dbReference type="PANTHER" id="PTHR30417">
    <property type="entry name" value="N-ACETYLMURAMOYL-L-ALANINE AMIDASE AMID"/>
    <property type="match status" value="1"/>
</dbReference>
<feature type="signal peptide" evidence="6">
    <location>
        <begin position="1"/>
        <end position="24"/>
    </location>
</feature>
<dbReference type="HOGENOM" id="CLU_979117_0_0_11"/>
<name>R9L0P9_9ACTN</name>
<evidence type="ECO:0000313" key="8">
    <source>
        <dbReference type="EMBL" id="EOS52230.1"/>
    </source>
</evidence>
<dbReference type="CDD" id="cd06583">
    <property type="entry name" value="PGRP"/>
    <property type="match status" value="1"/>
</dbReference>
<dbReference type="InterPro" id="IPR051206">
    <property type="entry name" value="NAMLAA_amidase_2"/>
</dbReference>
<dbReference type="Pfam" id="PF01510">
    <property type="entry name" value="Amidase_2"/>
    <property type="match status" value="1"/>
</dbReference>
<dbReference type="EC" id="3.5.1.28" evidence="2"/>
<dbReference type="SMART" id="SM00644">
    <property type="entry name" value="Ami_2"/>
    <property type="match status" value="1"/>
</dbReference>
<dbReference type="EMBL" id="ASSY01000005">
    <property type="protein sequence ID" value="EOS52230.1"/>
    <property type="molecule type" value="Genomic_DNA"/>
</dbReference>
<comment type="caution">
    <text evidence="8">The sequence shown here is derived from an EMBL/GenBank/DDBJ whole genome shotgun (WGS) entry which is preliminary data.</text>
</comment>
<feature type="compositionally biased region" description="Basic and acidic residues" evidence="5">
    <location>
        <begin position="72"/>
        <end position="83"/>
    </location>
</feature>
<sequence length="284" mass="30952">MSKTHLISTKRLSLVILAISAAMASTLLFGCTDTADKRGEAGKAVQAEPQQIEVEPVRDCPKPTNDEDEVGADTRERPVRTDAEADASEASDAESTAVPVIAITEDFRESFDHGPKGAEYQKYIVLHDTEGKSDAASVIDWWDSNGNLVAAHFIVNKDGSIWQCVPLDRIAHHAGYGDTGHNEQYSISEDGRDDMKGSSPIGGAFADYGMNGSSIGIEMVHVSGEDDYPEAQLDALDALIAYIDDYYGFESEIIDHKAWRSGNSDTSPEFADFLQSYQTKRKHA</sequence>
<evidence type="ECO:0000259" key="7">
    <source>
        <dbReference type="SMART" id="SM00644"/>
    </source>
</evidence>
<keyword evidence="6" id="KW-0732">Signal</keyword>
<organism evidence="8 9">
    <name type="scientific">Adlercreutzia caecimuris B7</name>
    <dbReference type="NCBI Taxonomy" id="1235794"/>
    <lineage>
        <taxon>Bacteria</taxon>
        <taxon>Bacillati</taxon>
        <taxon>Actinomycetota</taxon>
        <taxon>Coriobacteriia</taxon>
        <taxon>Eggerthellales</taxon>
        <taxon>Eggerthellaceae</taxon>
        <taxon>Adlercreutzia</taxon>
    </lineage>
</organism>
<dbReference type="GO" id="GO:0071555">
    <property type="term" value="P:cell wall organization"/>
    <property type="evidence" value="ECO:0007669"/>
    <property type="project" value="UniProtKB-KW"/>
</dbReference>
<feature type="chain" id="PRO_5004476206" description="N-acetylmuramoyl-L-alanine amidase" evidence="6">
    <location>
        <begin position="25"/>
        <end position="284"/>
    </location>
</feature>
<evidence type="ECO:0000256" key="2">
    <source>
        <dbReference type="ARBA" id="ARBA00011901"/>
    </source>
</evidence>
<evidence type="ECO:0000256" key="1">
    <source>
        <dbReference type="ARBA" id="ARBA00001561"/>
    </source>
</evidence>
<dbReference type="RefSeq" id="WP_016308494.1">
    <property type="nucleotide sequence ID" value="NZ_KE159646.1"/>
</dbReference>